<dbReference type="AlphaFoldDB" id="A0A1A9MHQ6"/>
<name>A0A1A9MHQ6_9XANT</name>
<dbReference type="Proteomes" id="UP001303614">
    <property type="component" value="Unassembled WGS sequence"/>
</dbReference>
<accession>A0A1A9MHQ6</accession>
<evidence type="ECO:0000313" key="5">
    <source>
        <dbReference type="EMBL" id="MEA5126323.1"/>
    </source>
</evidence>
<dbReference type="OrthoDB" id="8555656at2"/>
<gene>
    <name evidence="5" type="primary">yjjJ</name>
    <name evidence="6" type="ORF">A7D17_09770</name>
    <name evidence="5" type="ORF">VB146_21250</name>
</gene>
<protein>
    <submittedName>
        <fullName evidence="6">Transcriptional regulator</fullName>
    </submittedName>
    <submittedName>
        <fullName evidence="5">Type II toxin-antitoxin system HipA family toxin YjjJ</fullName>
    </submittedName>
</protein>
<evidence type="ECO:0000256" key="2">
    <source>
        <dbReference type="ARBA" id="ARBA00022679"/>
    </source>
</evidence>
<proteinExistence type="inferred from homology"/>
<comment type="similarity">
    <text evidence="1">Belongs to the HipA Ser/Thr kinase family.</text>
</comment>
<dbReference type="Proteomes" id="UP000077659">
    <property type="component" value="Unassembled WGS sequence"/>
</dbReference>
<dbReference type="NCBIfam" id="NF007297">
    <property type="entry name" value="PRK09775.1"/>
    <property type="match status" value="1"/>
</dbReference>
<evidence type="ECO:0000256" key="1">
    <source>
        <dbReference type="ARBA" id="ARBA00010164"/>
    </source>
</evidence>
<evidence type="ECO:0000313" key="7">
    <source>
        <dbReference type="Proteomes" id="UP000077659"/>
    </source>
</evidence>
<dbReference type="GO" id="GO:0004674">
    <property type="term" value="F:protein serine/threonine kinase activity"/>
    <property type="evidence" value="ECO:0007669"/>
    <property type="project" value="TreeGrafter"/>
</dbReference>
<dbReference type="PANTHER" id="PTHR37419">
    <property type="entry name" value="SERINE/THREONINE-PROTEIN KINASE TOXIN HIPA"/>
    <property type="match status" value="1"/>
</dbReference>
<sequence length="461" mass="50650">MICMPQPEAIERLVTTLRVNGPLRGADLAGRLGVSKATLSRLVAAAGTAVRRYGSARATSYVAAGEVRGVRAWPLYRIDSHARVVALGQLHALHHDHFFVELLRENPVLLHPPMQLGVFESLPWFLDDQRPQGFLGRNLARRVSGPLRLPEDLMLWSPSDTLVALLSDGHDQLGDLLVGEHALARALSSIDQPECIDLEARPEAYLQHADAALRGEDVGSSAAGEQPKFTAVLREHGVYRPVIVKFSDRIDQPAGRRWADLLQMEHLANQVLLAGGIAAATTQRLEAGERVFLESTRFDRTPTLGRHGFVSLMAIFTAFYGQSEVGTWRALAPLLKRDGWLSAEDAERLEVISWFGTLIGNTDMHLGNAALILADTLPLRLAPVYDMLPMALRPASSGEIVPRDIESPPPAVGQFAQWRRAAEMAEQFWQRSIDDAGLSDQMRGIATRALARLHQTASRLA</sequence>
<dbReference type="Pfam" id="PF07804">
    <property type="entry name" value="HipA_C"/>
    <property type="match status" value="1"/>
</dbReference>
<dbReference type="GO" id="GO:0005829">
    <property type="term" value="C:cytosol"/>
    <property type="evidence" value="ECO:0007669"/>
    <property type="project" value="TreeGrafter"/>
</dbReference>
<keyword evidence="2" id="KW-0808">Transferase</keyword>
<dbReference type="EMBL" id="LXNG01000002">
    <property type="protein sequence ID" value="OAG69157.1"/>
    <property type="molecule type" value="Genomic_DNA"/>
</dbReference>
<reference evidence="5 8" key="2">
    <citation type="submission" date="2023-12" db="EMBL/GenBank/DDBJ databases">
        <title>Genome sequencing of Xanthomonas floridensis.</title>
        <authorList>
            <person name="Greer S."/>
            <person name="Harrison J."/>
            <person name="Grant M."/>
            <person name="Vicente J."/>
            <person name="Studholme D."/>
        </authorList>
    </citation>
    <scope>NUCLEOTIDE SEQUENCE [LARGE SCALE GENOMIC DNA]</scope>
    <source>
        <strain evidence="5 8">WHRI 8848</strain>
    </source>
</reference>
<evidence type="ECO:0000313" key="8">
    <source>
        <dbReference type="Proteomes" id="UP001303614"/>
    </source>
</evidence>
<dbReference type="RefSeq" id="WP_064507514.1">
    <property type="nucleotide sequence ID" value="NZ_JAYFSN010000040.1"/>
</dbReference>
<keyword evidence="8" id="KW-1185">Reference proteome</keyword>
<dbReference type="STRING" id="1843580.A7D17_09770"/>
<keyword evidence="3" id="KW-0418">Kinase</keyword>
<dbReference type="InterPro" id="IPR012893">
    <property type="entry name" value="HipA-like_C"/>
</dbReference>
<evidence type="ECO:0000259" key="4">
    <source>
        <dbReference type="Pfam" id="PF07804"/>
    </source>
</evidence>
<organism evidence="6 7">
    <name type="scientific">Xanthomonas floridensis</name>
    <dbReference type="NCBI Taxonomy" id="1843580"/>
    <lineage>
        <taxon>Bacteria</taxon>
        <taxon>Pseudomonadati</taxon>
        <taxon>Pseudomonadota</taxon>
        <taxon>Gammaproteobacteria</taxon>
        <taxon>Lysobacterales</taxon>
        <taxon>Lysobacteraceae</taxon>
        <taxon>Xanthomonas</taxon>
    </lineage>
</organism>
<evidence type="ECO:0000256" key="3">
    <source>
        <dbReference type="ARBA" id="ARBA00022777"/>
    </source>
</evidence>
<dbReference type="InterPro" id="IPR052028">
    <property type="entry name" value="HipA_Ser/Thr_kinase"/>
</dbReference>
<dbReference type="Gene3D" id="1.10.1070.20">
    <property type="match status" value="1"/>
</dbReference>
<dbReference type="EMBL" id="JAYFSO010000039">
    <property type="protein sequence ID" value="MEA5126323.1"/>
    <property type="molecule type" value="Genomic_DNA"/>
</dbReference>
<reference evidence="6 7" key="1">
    <citation type="submission" date="2016-05" db="EMBL/GenBank/DDBJ databases">
        <title>Pathogenic, phenotypic and molecular characterisation of Xanthomonas nasturtii sp. nov. and Xanthomonas floridensis sp. nov., new species of Xanthomonas associated with watercress production in Florida.</title>
        <authorList>
            <person name="Vicente J.G."/>
            <person name="Rothwell S."/>
            <person name="Holub E.B."/>
            <person name="Studholme D.J."/>
        </authorList>
    </citation>
    <scope>NUCLEOTIDE SEQUENCE [LARGE SCALE GENOMIC DNA]</scope>
    <source>
        <strain evidence="6 7">WHRI 8848</strain>
    </source>
</reference>
<comment type="caution">
    <text evidence="6">The sequence shown here is derived from an EMBL/GenBank/DDBJ whole genome shotgun (WGS) entry which is preliminary data.</text>
</comment>
<dbReference type="PANTHER" id="PTHR37419:SF8">
    <property type="entry name" value="TOXIN YJJJ"/>
    <property type="match status" value="1"/>
</dbReference>
<feature type="domain" description="HipA-like C-terminal" evidence="4">
    <location>
        <begin position="220"/>
        <end position="410"/>
    </location>
</feature>
<evidence type="ECO:0000313" key="6">
    <source>
        <dbReference type="EMBL" id="OAG69157.1"/>
    </source>
</evidence>